<dbReference type="SUPFAM" id="SSF81383">
    <property type="entry name" value="F-box domain"/>
    <property type="match status" value="1"/>
</dbReference>
<evidence type="ECO:0000313" key="3">
    <source>
        <dbReference type="Proteomes" id="UP000663864"/>
    </source>
</evidence>
<dbReference type="Proteomes" id="UP000663864">
    <property type="component" value="Unassembled WGS sequence"/>
</dbReference>
<sequence>MDISKFESLPTELWLHILSYLSSFDLFKAFFRINNKRIQQMIDSQSFLLNTKLISYSEMNQIFVMHSYLLELRTIILSNSCSSSAFYKYWTKNLPPMSITPKVKQLILLNASYYIYGLVDSLLIPLSVGNSLEYLHLIFQCPDRTYMMFITFLIQAQISFHTMIFEIEKDWYCDREVVYSSLSELKNLHWSSTVQLTLTIQFPFEMIFILETNAIPFLEHLYITVEQEQFRINPYLDAPPPQIQFCESDIRQMTDGTRLQTLVLRHLALYNVIILIRSFNMPLLKKLTLVDIFDETLMHCEEFGQIINHKHLPCLKEFYFLIYFPGHLYEAFEKIIVNIYDVTCFFNNLAYHLDEQVVSINCFENVTKSVLLFYTSPLDVLLQYTRSIHNHSFAQYSTPINRRSIKWICNKIDSLNQLTTTFNKLASGHLNTLYLEFYKTKTFIQTNESNSSWPHLWFPWLRSVIFAFAHDSIVRSERVYSIDHILHISPRLSHLTVEWNDLHSCSQSNTNVKHVHLRLYKRYSDPNPYIDINHLFQLLPNICCLETSDGNIALNQNLIRFIVKIVDTFHQLVQLTINKRGLLPLQPETEVTITKAIFNTGNKRLMNSNICQIIFPIRNELRIWLS</sequence>
<proteinExistence type="predicted"/>
<dbReference type="InterPro" id="IPR036047">
    <property type="entry name" value="F-box-like_dom_sf"/>
</dbReference>
<comment type="caution">
    <text evidence="2">The sequence shown here is derived from an EMBL/GenBank/DDBJ whole genome shotgun (WGS) entry which is preliminary data.</text>
</comment>
<dbReference type="EMBL" id="CAJNOT010000810">
    <property type="protein sequence ID" value="CAF1085636.1"/>
    <property type="molecule type" value="Genomic_DNA"/>
</dbReference>
<reference evidence="2" key="1">
    <citation type="submission" date="2021-02" db="EMBL/GenBank/DDBJ databases">
        <authorList>
            <person name="Nowell W R."/>
        </authorList>
    </citation>
    <scope>NUCLEOTIDE SEQUENCE</scope>
</reference>
<evidence type="ECO:0000259" key="1">
    <source>
        <dbReference type="PROSITE" id="PS50181"/>
    </source>
</evidence>
<protein>
    <recommendedName>
        <fullName evidence="1">F-box domain-containing protein</fullName>
    </recommendedName>
</protein>
<evidence type="ECO:0000313" key="2">
    <source>
        <dbReference type="EMBL" id="CAF1085636.1"/>
    </source>
</evidence>
<organism evidence="2 3">
    <name type="scientific">Rotaria sordida</name>
    <dbReference type="NCBI Taxonomy" id="392033"/>
    <lineage>
        <taxon>Eukaryota</taxon>
        <taxon>Metazoa</taxon>
        <taxon>Spiralia</taxon>
        <taxon>Gnathifera</taxon>
        <taxon>Rotifera</taxon>
        <taxon>Eurotatoria</taxon>
        <taxon>Bdelloidea</taxon>
        <taxon>Philodinida</taxon>
        <taxon>Philodinidae</taxon>
        <taxon>Rotaria</taxon>
    </lineage>
</organism>
<gene>
    <name evidence="2" type="ORF">ZHD862_LOCUS16816</name>
</gene>
<dbReference type="InterPro" id="IPR001810">
    <property type="entry name" value="F-box_dom"/>
</dbReference>
<accession>A0A814MX74</accession>
<name>A0A814MX74_9BILA</name>
<dbReference type="AlphaFoldDB" id="A0A814MX74"/>
<feature type="domain" description="F-box" evidence="1">
    <location>
        <begin position="3"/>
        <end position="51"/>
    </location>
</feature>
<dbReference type="PROSITE" id="PS50181">
    <property type="entry name" value="FBOX"/>
    <property type="match status" value="1"/>
</dbReference>